<reference evidence="3" key="1">
    <citation type="submission" date="2021-11" db="EMBL/GenBank/DDBJ databases">
        <title>Description of novel Chryseobacterium species.</title>
        <authorList>
            <person name="Saticioglu I.B."/>
            <person name="Ay H."/>
            <person name="Altun S."/>
            <person name="Duman M."/>
        </authorList>
    </citation>
    <scope>NUCLEOTIDE SEQUENCE</scope>
    <source>
        <strain evidence="3">C-39</strain>
    </source>
</reference>
<feature type="transmembrane region" description="Helical" evidence="1">
    <location>
        <begin position="15"/>
        <end position="35"/>
    </location>
</feature>
<keyword evidence="1" id="KW-1133">Transmembrane helix</keyword>
<organism evidence="3 5">
    <name type="scientific">Chryseobacterium muglaense</name>
    <dbReference type="NCBI Taxonomy" id="2893752"/>
    <lineage>
        <taxon>Bacteria</taxon>
        <taxon>Pseudomonadati</taxon>
        <taxon>Bacteroidota</taxon>
        <taxon>Flavobacteriia</taxon>
        <taxon>Flavobacteriales</taxon>
        <taxon>Weeksellaceae</taxon>
        <taxon>Chryseobacterium group</taxon>
        <taxon>Chryseobacterium</taxon>
    </lineage>
</organism>
<evidence type="ECO:0000313" key="4">
    <source>
        <dbReference type="Proteomes" id="UP000603715"/>
    </source>
</evidence>
<dbReference type="Proteomes" id="UP001107960">
    <property type="component" value="Unassembled WGS sequence"/>
</dbReference>
<protein>
    <submittedName>
        <fullName evidence="3">Uncharacterized protein</fullName>
    </submittedName>
</protein>
<feature type="transmembrane region" description="Helical" evidence="1">
    <location>
        <begin position="47"/>
        <end position="65"/>
    </location>
</feature>
<reference evidence="2" key="3">
    <citation type="submission" date="2024-05" db="EMBL/GenBank/DDBJ databases">
        <title>Description of novel Chryseobacterium sp. strain C-2.</title>
        <authorList>
            <person name="Saticioglu I.B."/>
        </authorList>
    </citation>
    <scope>NUCLEOTIDE SEQUENCE</scope>
    <source>
        <strain evidence="2">C-2</strain>
    </source>
</reference>
<evidence type="ECO:0000313" key="5">
    <source>
        <dbReference type="Proteomes" id="UP001107960"/>
    </source>
</evidence>
<keyword evidence="4" id="KW-1185">Reference proteome</keyword>
<name>A0A9Q3UXV2_9FLAO</name>
<dbReference type="AlphaFoldDB" id="A0A9Q3UXV2"/>
<dbReference type="EMBL" id="JACXXP010000017">
    <property type="protein sequence ID" value="MBD3905578.1"/>
    <property type="molecule type" value="Genomic_DNA"/>
</dbReference>
<feature type="transmembrane region" description="Helical" evidence="1">
    <location>
        <begin position="153"/>
        <end position="174"/>
    </location>
</feature>
<keyword evidence="1" id="KW-0472">Membrane</keyword>
<reference evidence="4" key="2">
    <citation type="submission" date="2023-07" db="EMBL/GenBank/DDBJ databases">
        <title>Description of novel Chryseobacterium sp. strain C-2.</title>
        <authorList>
            <person name="Saticioglu I.B."/>
        </authorList>
    </citation>
    <scope>NUCLEOTIDE SEQUENCE [LARGE SCALE GENOMIC DNA]</scope>
    <source>
        <strain evidence="4">C-2</strain>
    </source>
</reference>
<dbReference type="RefSeq" id="WP_191180067.1">
    <property type="nucleotide sequence ID" value="NZ_JACXXP010000017.1"/>
</dbReference>
<evidence type="ECO:0000313" key="2">
    <source>
        <dbReference type="EMBL" id="MBD3905578.1"/>
    </source>
</evidence>
<dbReference type="Proteomes" id="UP000603715">
    <property type="component" value="Unassembled WGS sequence"/>
</dbReference>
<evidence type="ECO:0000313" key="3">
    <source>
        <dbReference type="EMBL" id="MCC9036372.1"/>
    </source>
</evidence>
<accession>A0A9Q3UXV2</accession>
<proteinExistence type="predicted"/>
<gene>
    <name evidence="2" type="ORF">IEW27_13390</name>
    <name evidence="3" type="ORF">LNP80_19320</name>
</gene>
<sequence>MNKNTITISVFNTKYSFFAAIITILFLLPAVILLIKFLDLKYTTNQTQLIIFCLCIIFGFLIIVMKSTMQKIDIIKEGNRHFIKYKNGETFILSNDINYNIYNYNSRKAFMLRVSDGKETKFLLSPDMNLKSEVEVFFNDFTKKKNTKDYTALVFPIIMCVAYFVISIVFVLFIHKY</sequence>
<evidence type="ECO:0000256" key="1">
    <source>
        <dbReference type="SAM" id="Phobius"/>
    </source>
</evidence>
<dbReference type="EMBL" id="JAJJML010000001">
    <property type="protein sequence ID" value="MCC9036372.1"/>
    <property type="molecule type" value="Genomic_DNA"/>
</dbReference>
<keyword evidence="1" id="KW-0812">Transmembrane</keyword>
<comment type="caution">
    <text evidence="3">The sequence shown here is derived from an EMBL/GenBank/DDBJ whole genome shotgun (WGS) entry which is preliminary data.</text>
</comment>